<evidence type="ECO:0000256" key="1">
    <source>
        <dbReference type="SAM" id="MobiDB-lite"/>
    </source>
</evidence>
<comment type="caution">
    <text evidence="2">The sequence shown here is derived from an EMBL/GenBank/DDBJ whole genome shotgun (WGS) entry which is preliminary data.</text>
</comment>
<feature type="region of interest" description="Disordered" evidence="1">
    <location>
        <begin position="1"/>
        <end position="24"/>
    </location>
</feature>
<evidence type="ECO:0000313" key="2">
    <source>
        <dbReference type="EMBL" id="RAL68597.1"/>
    </source>
</evidence>
<reference evidence="2 3" key="1">
    <citation type="submission" date="2018-06" db="EMBL/GenBank/DDBJ databases">
        <title>Genome Sequence of the Brown Rot Fungal Pathogen Monilinia fructigena.</title>
        <authorList>
            <person name="Landi L."/>
            <person name="De Miccolis Angelini R.M."/>
            <person name="Pollastro S."/>
            <person name="Abate D."/>
            <person name="Faretra F."/>
            <person name="Romanazzi G."/>
        </authorList>
    </citation>
    <scope>NUCLEOTIDE SEQUENCE [LARGE SCALE GENOMIC DNA]</scope>
    <source>
        <strain evidence="2 3">Mfrg269</strain>
    </source>
</reference>
<dbReference type="OrthoDB" id="5355007at2759"/>
<protein>
    <submittedName>
        <fullName evidence="2">Uncharacterized protein</fullName>
    </submittedName>
</protein>
<dbReference type="EMBL" id="QKRW01000001">
    <property type="protein sequence ID" value="RAL68597.1"/>
    <property type="molecule type" value="Genomic_DNA"/>
</dbReference>
<evidence type="ECO:0000313" key="3">
    <source>
        <dbReference type="Proteomes" id="UP000249056"/>
    </source>
</evidence>
<feature type="compositionally biased region" description="Basic and acidic residues" evidence="1">
    <location>
        <begin position="117"/>
        <end position="136"/>
    </location>
</feature>
<dbReference type="AlphaFoldDB" id="A0A395J7Z2"/>
<accession>A0A395J7Z2</accession>
<gene>
    <name evidence="2" type="ORF">DID88_007315</name>
</gene>
<keyword evidence="3" id="KW-1185">Reference proteome</keyword>
<feature type="region of interest" description="Disordered" evidence="1">
    <location>
        <begin position="98"/>
        <end position="141"/>
    </location>
</feature>
<dbReference type="Proteomes" id="UP000249056">
    <property type="component" value="Unassembled WGS sequence"/>
</dbReference>
<sequence length="173" mass="18790">MASEPTTPVRVSKSAANYAPTTQDPDLRSQINALLLKDGHVAKIQETLLHALHSSPTNWPTLIQTHALTLLRSGNYTTFPVLIAKVLEDIRADTLALQNSSSSPPTNSSTNGVNGVTDKDKRGEGKETAPKGRGERGQSLALPKSVVEEGCNEKYFYRAFYAKGTTLTICRHE</sequence>
<name>A0A395J7Z2_9HELO</name>
<feature type="compositionally biased region" description="Low complexity" evidence="1">
    <location>
        <begin position="99"/>
        <end position="111"/>
    </location>
</feature>
<proteinExistence type="predicted"/>
<organism evidence="2 3">
    <name type="scientific">Monilinia fructigena</name>
    <dbReference type="NCBI Taxonomy" id="38457"/>
    <lineage>
        <taxon>Eukaryota</taxon>
        <taxon>Fungi</taxon>
        <taxon>Dikarya</taxon>
        <taxon>Ascomycota</taxon>
        <taxon>Pezizomycotina</taxon>
        <taxon>Leotiomycetes</taxon>
        <taxon>Helotiales</taxon>
        <taxon>Sclerotiniaceae</taxon>
        <taxon>Monilinia</taxon>
    </lineage>
</organism>